<dbReference type="EMBL" id="CAVP010058273">
    <property type="protein sequence ID" value="CDL94325.1"/>
    <property type="molecule type" value="Genomic_DNA"/>
</dbReference>
<reference evidence="2" key="2">
    <citation type="submission" date="2013-05" db="EMBL/GenBank/DDBJ databases">
        <title>The genome and transcriptome of Haemonchus contortus: a key model parasite for drug and vaccine discovery.</title>
        <authorList>
            <person name="Laing R."/>
            <person name="Kikuchi T."/>
            <person name="Martinelli A."/>
            <person name="Tsai I.J."/>
            <person name="Beech R.N."/>
            <person name="Redman E."/>
            <person name="Holroyd N."/>
            <person name="Bartley D.J."/>
            <person name="Beasley H."/>
            <person name="Britton C."/>
            <person name="Curran D."/>
            <person name="Devaney E."/>
            <person name="Gilabert A."/>
            <person name="Jackson F."/>
            <person name="Hunt M."/>
            <person name="Johnston S."/>
            <person name="Kryukov I."/>
            <person name="Li K."/>
            <person name="Morrison A.A."/>
            <person name="Reid A.J."/>
            <person name="Sargison N."/>
            <person name="Saunders G."/>
            <person name="Wasmuth J.D."/>
            <person name="Wolstenholme A."/>
            <person name="Berriman M."/>
            <person name="Gilleard J.S."/>
            <person name="Cotton J.A."/>
        </authorList>
    </citation>
    <scope>NUCLEOTIDE SEQUENCE [LARGE SCALE GENOMIC DNA]</scope>
    <source>
        <strain evidence="2">ISE/inbred ISE</strain>
    </source>
</reference>
<sequence length="657" mass="74756">MKKMESVRTFSSTVHEFWRGVVEWRSPASGPYLMLVNIAFWSTALYCSELVQLRILLSLAAGVVGWDVLLSPTHERSIATHVALWPVQNIWRTLSVCGCLYSSHQLQMQQLETACIAAYATVGCLLVNPVWNYYEVNQKIVHGSKYCGRKAADAATVVIVRPLQAVYRGVKYVVLLQFVPPLWKAVKSCLCRIGAAVKEGVDYVVNGIKRIVFGIYSSIKEIVLGTCRAIKNLVLGVCRAIKNFVLGTCRAIKNLVLGTCRAIKNAVLGTCRAIKNFVLGTCRAIKNFVLGTCRAIKNFVVGTCRAIKNFLLDTWDRFKNLLCRMGAWISLNIITPTKNFIYAVGRWLRYWFCAHWWPDLKLWIKEKIGGPLRRAFNYFCFGLMYVFCGHWIPPLRTWLGAWLRRFKDFTMVQLRRLGGFLHRTVVVPTKNFLRQKFDEFRGWLRRCLHRLAVAIRDSVLWPICVLVVDAGRELSLLMYRVLLQPVLDYVYQRYKILETAILIYFLGPVCDTIVRNIPEKSPFCDDSDVELEGMLPDEITDEIEEMAIAGETEGDDSLGDIEPPSPLDEEERDFTAGLAFPTIHASESSDEEIDLKVRKKPATTRKKRQKEEKPAGPADVGAAPELPITEEDLAPVLPRRRRNDAQNSFDDEFELLQ</sequence>
<name>W6NBT4_HAECO</name>
<proteinExistence type="predicted"/>
<accession>W6NBT4</accession>
<feature type="region of interest" description="Disordered" evidence="1">
    <location>
        <begin position="551"/>
        <end position="570"/>
    </location>
</feature>
<dbReference type="AlphaFoldDB" id="W6NBT4"/>
<gene>
    <name evidence="2" type="ORF">HCOI_02167600</name>
</gene>
<reference evidence="2" key="1">
    <citation type="submission" date="2013-03" db="EMBL/GenBank/DDBJ databases">
        <authorList>
            <person name="Aslett M."/>
        </authorList>
    </citation>
    <scope>NUCLEOTIDE SEQUENCE [LARGE SCALE GENOMIC DNA]</scope>
    <source>
        <strain evidence="2">ISE/inbred ISE</strain>
    </source>
</reference>
<protein>
    <submittedName>
        <fullName evidence="2">Uncharacterized protein</fullName>
    </submittedName>
</protein>
<feature type="region of interest" description="Disordered" evidence="1">
    <location>
        <begin position="583"/>
        <end position="657"/>
    </location>
</feature>
<comment type="caution">
    <text evidence="2">The sequence shown here is derived from an EMBL/GenBank/DDBJ whole genome shotgun (WGS) entry which is preliminary data.</text>
</comment>
<evidence type="ECO:0000256" key="1">
    <source>
        <dbReference type="SAM" id="MobiDB-lite"/>
    </source>
</evidence>
<dbReference type="OrthoDB" id="5872298at2759"/>
<evidence type="ECO:0000313" key="2">
    <source>
        <dbReference type="EMBL" id="CDL94325.1"/>
    </source>
</evidence>
<feature type="compositionally biased region" description="Basic residues" evidence="1">
    <location>
        <begin position="597"/>
        <end position="608"/>
    </location>
</feature>
<organism evidence="2">
    <name type="scientific">Haemonchus contortus</name>
    <name type="common">Barber pole worm</name>
    <dbReference type="NCBI Taxonomy" id="6289"/>
    <lineage>
        <taxon>Eukaryota</taxon>
        <taxon>Metazoa</taxon>
        <taxon>Ecdysozoa</taxon>
        <taxon>Nematoda</taxon>
        <taxon>Chromadorea</taxon>
        <taxon>Rhabditida</taxon>
        <taxon>Rhabditina</taxon>
        <taxon>Rhabditomorpha</taxon>
        <taxon>Strongyloidea</taxon>
        <taxon>Trichostrongylidae</taxon>
        <taxon>Haemonchus</taxon>
    </lineage>
</organism>